<dbReference type="EMBL" id="CP098024">
    <property type="protein sequence ID" value="WKD51699.1"/>
    <property type="molecule type" value="Genomic_DNA"/>
</dbReference>
<gene>
    <name evidence="1" type="ORF">M8T91_18480</name>
</gene>
<proteinExistence type="predicted"/>
<evidence type="ECO:0000313" key="2">
    <source>
        <dbReference type="Proteomes" id="UP001321520"/>
    </source>
</evidence>
<protein>
    <recommendedName>
        <fullName evidence="3">Morphogenetic protein</fullName>
    </recommendedName>
</protein>
<dbReference type="Proteomes" id="UP001321520">
    <property type="component" value="Plasmid unnamed"/>
</dbReference>
<accession>A0ABY9EFG9</accession>
<evidence type="ECO:0000313" key="1">
    <source>
        <dbReference type="EMBL" id="WKD51699.1"/>
    </source>
</evidence>
<evidence type="ECO:0008006" key="3">
    <source>
        <dbReference type="Google" id="ProtNLM"/>
    </source>
</evidence>
<organism evidence="1 2">
    <name type="scientific">Microbulbifer spongiae</name>
    <dbReference type="NCBI Taxonomy" id="2944933"/>
    <lineage>
        <taxon>Bacteria</taxon>
        <taxon>Pseudomonadati</taxon>
        <taxon>Pseudomonadota</taxon>
        <taxon>Gammaproteobacteria</taxon>
        <taxon>Cellvibrionales</taxon>
        <taxon>Microbulbiferaceae</taxon>
        <taxon>Microbulbifer</taxon>
    </lineage>
</organism>
<keyword evidence="1" id="KW-0614">Plasmid</keyword>
<name>A0ABY9EFG9_9GAMM</name>
<geneLocation type="plasmid" evidence="1 2">
    <name>unnamed</name>
</geneLocation>
<sequence>MSEIAKERPIIFNGPMVRAILEGRKTQTRRIIKPQPFNGASSESAIKQIGGLRDEQTLSQVMTSAWQAGFVDTTCPCGEEGDRLWVRETHHLSHHNAITYRADYNHNPFDEEECGEDCSMVGEKWRPSIHMPRWASRIDLEITRIGVERLQDISEEDAKAEGMVSPYKDKYTHFLEFCDTWKEIYGANSWDANPWVWVIEFKRVETTQ</sequence>
<reference evidence="1 2" key="1">
    <citation type="submission" date="2022-05" db="EMBL/GenBank/DDBJ databases">
        <title>Microbulbifer sp. nov., isolated from sponge.</title>
        <authorList>
            <person name="Gao L."/>
        </authorList>
    </citation>
    <scope>NUCLEOTIDE SEQUENCE [LARGE SCALE GENOMIC DNA]</scope>
    <source>
        <strain evidence="1 2">MI-G</strain>
        <plasmid evidence="1 2">unnamed</plasmid>
    </source>
</reference>
<dbReference type="RefSeq" id="WP_301419270.1">
    <property type="nucleotide sequence ID" value="NZ_CP098024.1"/>
</dbReference>
<keyword evidence="2" id="KW-1185">Reference proteome</keyword>